<evidence type="ECO:0000313" key="3">
    <source>
        <dbReference type="Proteomes" id="UP000001194"/>
    </source>
</evidence>
<evidence type="ECO:0000313" key="2">
    <source>
        <dbReference type="EMBL" id="EDR10898.1"/>
    </source>
</evidence>
<accession>B0D3D4</accession>
<keyword evidence="1" id="KW-0812">Transmembrane</keyword>
<gene>
    <name evidence="2" type="ORF">LACBIDRAFT_315871</name>
</gene>
<dbReference type="KEGG" id="lbc:LACBIDRAFT_315871"/>
<protein>
    <submittedName>
        <fullName evidence="2">Predicted protein</fullName>
    </submittedName>
</protein>
<dbReference type="InParanoid" id="B0D3D4"/>
<dbReference type="AlphaFoldDB" id="B0D3D4"/>
<proteinExistence type="predicted"/>
<sequence>MYRAGAAASTAIVVCSHIAFWTLVDDGLWQVQKAIWCHSMFLNFPLINFPLTDSLCISLS</sequence>
<dbReference type="EMBL" id="DS547096">
    <property type="protein sequence ID" value="EDR10898.1"/>
    <property type="molecule type" value="Genomic_DNA"/>
</dbReference>
<reference evidence="2 3" key="1">
    <citation type="journal article" date="2008" name="Nature">
        <title>The genome of Laccaria bicolor provides insights into mycorrhizal symbiosis.</title>
        <authorList>
            <person name="Martin F."/>
            <person name="Aerts A."/>
            <person name="Ahren D."/>
            <person name="Brun A."/>
            <person name="Danchin E.G.J."/>
            <person name="Duchaussoy F."/>
            <person name="Gibon J."/>
            <person name="Kohler A."/>
            <person name="Lindquist E."/>
            <person name="Pereda V."/>
            <person name="Salamov A."/>
            <person name="Shapiro H.J."/>
            <person name="Wuyts J."/>
            <person name="Blaudez D."/>
            <person name="Buee M."/>
            <person name="Brokstein P."/>
            <person name="Canbaeck B."/>
            <person name="Cohen D."/>
            <person name="Courty P.E."/>
            <person name="Coutinho P.M."/>
            <person name="Delaruelle C."/>
            <person name="Detter J.C."/>
            <person name="Deveau A."/>
            <person name="DiFazio S."/>
            <person name="Duplessis S."/>
            <person name="Fraissinet-Tachet L."/>
            <person name="Lucic E."/>
            <person name="Frey-Klett P."/>
            <person name="Fourrey C."/>
            <person name="Feussner I."/>
            <person name="Gay G."/>
            <person name="Grimwood J."/>
            <person name="Hoegger P.J."/>
            <person name="Jain P."/>
            <person name="Kilaru S."/>
            <person name="Labbe J."/>
            <person name="Lin Y.C."/>
            <person name="Legue V."/>
            <person name="Le Tacon F."/>
            <person name="Marmeisse R."/>
            <person name="Melayah D."/>
            <person name="Montanini B."/>
            <person name="Muratet M."/>
            <person name="Nehls U."/>
            <person name="Niculita-Hirzel H."/>
            <person name="Oudot-Le Secq M.P."/>
            <person name="Peter M."/>
            <person name="Quesneville H."/>
            <person name="Rajashekar B."/>
            <person name="Reich M."/>
            <person name="Rouhier N."/>
            <person name="Schmutz J."/>
            <person name="Yin T."/>
            <person name="Chalot M."/>
            <person name="Henrissat B."/>
            <person name="Kuees U."/>
            <person name="Lucas S."/>
            <person name="Van de Peer Y."/>
            <person name="Podila G.K."/>
            <person name="Polle A."/>
            <person name="Pukkila P.J."/>
            <person name="Richardson P.M."/>
            <person name="Rouze P."/>
            <person name="Sanders I.R."/>
            <person name="Stajich J.E."/>
            <person name="Tunlid A."/>
            <person name="Tuskan G."/>
            <person name="Grigoriev I.V."/>
        </authorList>
    </citation>
    <scope>NUCLEOTIDE SEQUENCE [LARGE SCALE GENOMIC DNA]</scope>
    <source>
        <strain evidence="3">S238N-H82 / ATCC MYA-4686</strain>
    </source>
</reference>
<evidence type="ECO:0000256" key="1">
    <source>
        <dbReference type="SAM" id="Phobius"/>
    </source>
</evidence>
<name>B0D3D4_LACBS</name>
<dbReference type="Proteomes" id="UP000001194">
    <property type="component" value="Unassembled WGS sequence"/>
</dbReference>
<keyword evidence="3" id="KW-1185">Reference proteome</keyword>
<dbReference type="RefSeq" id="XP_001878199.1">
    <property type="nucleotide sequence ID" value="XM_001878164.1"/>
</dbReference>
<feature type="transmembrane region" description="Helical" evidence="1">
    <location>
        <begin position="6"/>
        <end position="24"/>
    </location>
</feature>
<organism evidence="3">
    <name type="scientific">Laccaria bicolor (strain S238N-H82 / ATCC MYA-4686)</name>
    <name type="common">Bicoloured deceiver</name>
    <name type="synonym">Laccaria laccata var. bicolor</name>
    <dbReference type="NCBI Taxonomy" id="486041"/>
    <lineage>
        <taxon>Eukaryota</taxon>
        <taxon>Fungi</taxon>
        <taxon>Dikarya</taxon>
        <taxon>Basidiomycota</taxon>
        <taxon>Agaricomycotina</taxon>
        <taxon>Agaricomycetes</taxon>
        <taxon>Agaricomycetidae</taxon>
        <taxon>Agaricales</taxon>
        <taxon>Agaricineae</taxon>
        <taxon>Hydnangiaceae</taxon>
        <taxon>Laccaria</taxon>
    </lineage>
</organism>
<dbReference type="GeneID" id="6073901"/>
<dbReference type="HOGENOM" id="CLU_2942149_0_0_1"/>
<keyword evidence="1" id="KW-1133">Transmembrane helix</keyword>
<keyword evidence="1" id="KW-0472">Membrane</keyword>